<dbReference type="Pfam" id="PF02224">
    <property type="entry name" value="Cytidylate_kin"/>
    <property type="match status" value="1"/>
</dbReference>
<evidence type="ECO:0000313" key="12">
    <source>
        <dbReference type="Proteomes" id="UP000252100"/>
    </source>
</evidence>
<dbReference type="OrthoDB" id="9807434at2"/>
<name>A0A345BV86_9BACI</name>
<dbReference type="GO" id="GO:0006220">
    <property type="term" value="P:pyrimidine nucleotide metabolic process"/>
    <property type="evidence" value="ECO:0007669"/>
    <property type="project" value="UniProtKB-UniRule"/>
</dbReference>
<dbReference type="RefSeq" id="WP_114370329.1">
    <property type="nucleotide sequence ID" value="NZ_CP031092.1"/>
</dbReference>
<feature type="domain" description="Cytidylate kinase" evidence="10">
    <location>
        <begin position="6"/>
        <end position="218"/>
    </location>
</feature>
<dbReference type="Gene3D" id="3.40.50.300">
    <property type="entry name" value="P-loop containing nucleotide triphosphate hydrolases"/>
    <property type="match status" value="1"/>
</dbReference>
<evidence type="ECO:0000256" key="1">
    <source>
        <dbReference type="ARBA" id="ARBA00009427"/>
    </source>
</evidence>
<keyword evidence="4 8" id="KW-0418">Kinase</keyword>
<keyword evidence="2 8" id="KW-0808">Transferase</keyword>
<keyword evidence="5 8" id="KW-0067">ATP-binding</keyword>
<proteinExistence type="inferred from homology"/>
<evidence type="ECO:0000256" key="3">
    <source>
        <dbReference type="ARBA" id="ARBA00022741"/>
    </source>
</evidence>
<dbReference type="InterPro" id="IPR011994">
    <property type="entry name" value="Cytidylate_kinase_dom"/>
</dbReference>
<evidence type="ECO:0000256" key="5">
    <source>
        <dbReference type="ARBA" id="ARBA00022840"/>
    </source>
</evidence>
<dbReference type="InterPro" id="IPR027417">
    <property type="entry name" value="P-loop_NTPase"/>
</dbReference>
<feature type="binding site" evidence="8">
    <location>
        <begin position="10"/>
        <end position="18"/>
    </location>
    <ligand>
        <name>ATP</name>
        <dbReference type="ChEBI" id="CHEBI:30616"/>
    </ligand>
</feature>
<reference evidence="11 12" key="1">
    <citation type="journal article" date="2018" name="J. Microbiol.">
        <title>Salicibibacter kimchii gen. nov., sp. nov., a moderately halophilic and alkalitolerant bacterium in the family Bacillaceae, isolated from kimchi.</title>
        <authorList>
            <person name="Jang J.Y."/>
            <person name="Oh Y.J."/>
            <person name="Lim S.K."/>
            <person name="Park H.K."/>
            <person name="Lee C."/>
            <person name="Kim J.Y."/>
            <person name="Lee M.A."/>
            <person name="Choi H.J."/>
        </authorList>
    </citation>
    <scope>NUCLEOTIDE SEQUENCE [LARGE SCALE GENOMIC DNA]</scope>
    <source>
        <strain evidence="11 12">NKC1-1</strain>
    </source>
</reference>
<keyword evidence="8" id="KW-0963">Cytoplasm</keyword>
<dbReference type="EMBL" id="CP031092">
    <property type="protein sequence ID" value="AXF54867.1"/>
    <property type="molecule type" value="Genomic_DNA"/>
</dbReference>
<accession>A0A345BV86</accession>
<dbReference type="GO" id="GO:0036430">
    <property type="term" value="F:CMP kinase activity"/>
    <property type="evidence" value="ECO:0007669"/>
    <property type="project" value="RHEA"/>
</dbReference>
<evidence type="ECO:0000313" key="11">
    <source>
        <dbReference type="EMBL" id="AXF54867.1"/>
    </source>
</evidence>
<evidence type="ECO:0000256" key="6">
    <source>
        <dbReference type="ARBA" id="ARBA00047615"/>
    </source>
</evidence>
<feature type="region of interest" description="Disordered" evidence="9">
    <location>
        <begin position="165"/>
        <end position="190"/>
    </location>
</feature>
<sequence length="226" mass="25515">MHKINIAIDGPAGSGKSTVAKEVANELSYLYIDTGAMYRALTFRALQAQVSEQDEQSLIQILKEMEITLEQQRDGDVQVLVNGERLGEEIRTQTVTAKVSEVSAHRRIREEMVARQQQLAKQRGVVLDGRDIGTYVLPGAELKIYMDASVEERAKRRHLENIGKQRPSDITTTKEEIKRRDGLDRERPIAPLQQAEDAVRIDTTNRAIEEVVVHICGIAREKENED</sequence>
<comment type="catalytic activity">
    <reaction evidence="6 8">
        <text>dCMP + ATP = dCDP + ADP</text>
        <dbReference type="Rhea" id="RHEA:25094"/>
        <dbReference type="ChEBI" id="CHEBI:30616"/>
        <dbReference type="ChEBI" id="CHEBI:57566"/>
        <dbReference type="ChEBI" id="CHEBI:58593"/>
        <dbReference type="ChEBI" id="CHEBI:456216"/>
        <dbReference type="EC" id="2.7.4.25"/>
    </reaction>
</comment>
<dbReference type="NCBIfam" id="TIGR00017">
    <property type="entry name" value="cmk"/>
    <property type="match status" value="1"/>
</dbReference>
<keyword evidence="12" id="KW-1185">Reference proteome</keyword>
<evidence type="ECO:0000256" key="4">
    <source>
        <dbReference type="ARBA" id="ARBA00022777"/>
    </source>
</evidence>
<dbReference type="KEGG" id="rue:DT065_01765"/>
<evidence type="ECO:0000259" key="10">
    <source>
        <dbReference type="Pfam" id="PF02224"/>
    </source>
</evidence>
<dbReference type="EC" id="2.7.4.25" evidence="8"/>
<evidence type="ECO:0000256" key="8">
    <source>
        <dbReference type="HAMAP-Rule" id="MF_00238"/>
    </source>
</evidence>
<dbReference type="SUPFAM" id="SSF52540">
    <property type="entry name" value="P-loop containing nucleoside triphosphate hydrolases"/>
    <property type="match status" value="1"/>
</dbReference>
<comment type="catalytic activity">
    <reaction evidence="7 8">
        <text>CMP + ATP = CDP + ADP</text>
        <dbReference type="Rhea" id="RHEA:11600"/>
        <dbReference type="ChEBI" id="CHEBI:30616"/>
        <dbReference type="ChEBI" id="CHEBI:58069"/>
        <dbReference type="ChEBI" id="CHEBI:60377"/>
        <dbReference type="ChEBI" id="CHEBI:456216"/>
        <dbReference type="EC" id="2.7.4.25"/>
    </reaction>
</comment>
<comment type="similarity">
    <text evidence="1 8">Belongs to the cytidylate kinase family. Type 1 subfamily.</text>
</comment>
<dbReference type="GO" id="GO:0005737">
    <property type="term" value="C:cytoplasm"/>
    <property type="evidence" value="ECO:0007669"/>
    <property type="project" value="UniProtKB-SubCell"/>
</dbReference>
<evidence type="ECO:0000256" key="7">
    <source>
        <dbReference type="ARBA" id="ARBA00048478"/>
    </source>
</evidence>
<gene>
    <name evidence="8" type="primary">cmk</name>
    <name evidence="11" type="ORF">DT065_01765</name>
</gene>
<evidence type="ECO:0000256" key="2">
    <source>
        <dbReference type="ARBA" id="ARBA00022679"/>
    </source>
</evidence>
<organism evidence="11 12">
    <name type="scientific">Salicibibacter kimchii</name>
    <dbReference type="NCBI Taxonomy" id="2099786"/>
    <lineage>
        <taxon>Bacteria</taxon>
        <taxon>Bacillati</taxon>
        <taxon>Bacillota</taxon>
        <taxon>Bacilli</taxon>
        <taxon>Bacillales</taxon>
        <taxon>Bacillaceae</taxon>
        <taxon>Salicibibacter</taxon>
    </lineage>
</organism>
<dbReference type="CDD" id="cd02020">
    <property type="entry name" value="CMPK"/>
    <property type="match status" value="1"/>
</dbReference>
<dbReference type="GO" id="GO:0036431">
    <property type="term" value="F:dCMP kinase activity"/>
    <property type="evidence" value="ECO:0007669"/>
    <property type="project" value="InterPro"/>
</dbReference>
<dbReference type="HAMAP" id="MF_00238">
    <property type="entry name" value="Cytidyl_kinase_type1"/>
    <property type="match status" value="1"/>
</dbReference>
<protein>
    <recommendedName>
        <fullName evidence="8">Cytidylate kinase</fullName>
        <shortName evidence="8">CK</shortName>
        <ecNumber evidence="8">2.7.4.25</ecNumber>
    </recommendedName>
    <alternativeName>
        <fullName evidence="8">Cytidine monophosphate kinase</fullName>
        <shortName evidence="8">CMP kinase</shortName>
    </alternativeName>
</protein>
<dbReference type="GO" id="GO:0005524">
    <property type="term" value="F:ATP binding"/>
    <property type="evidence" value="ECO:0007669"/>
    <property type="project" value="UniProtKB-UniRule"/>
</dbReference>
<feature type="compositionally biased region" description="Basic and acidic residues" evidence="9">
    <location>
        <begin position="165"/>
        <end position="188"/>
    </location>
</feature>
<comment type="subcellular location">
    <subcellularLocation>
        <location evidence="8">Cytoplasm</location>
    </subcellularLocation>
</comment>
<keyword evidence="3 8" id="KW-0547">Nucleotide-binding</keyword>
<evidence type="ECO:0000256" key="9">
    <source>
        <dbReference type="SAM" id="MobiDB-lite"/>
    </source>
</evidence>
<dbReference type="InterPro" id="IPR003136">
    <property type="entry name" value="Cytidylate_kin"/>
</dbReference>
<dbReference type="AlphaFoldDB" id="A0A345BV86"/>
<dbReference type="Proteomes" id="UP000252100">
    <property type="component" value="Chromosome"/>
</dbReference>